<keyword evidence="1" id="KW-0812">Transmembrane</keyword>
<proteinExistence type="predicted"/>
<evidence type="ECO:0000256" key="1">
    <source>
        <dbReference type="SAM" id="Phobius"/>
    </source>
</evidence>
<reference evidence="2 3" key="2">
    <citation type="submission" date="2010-03" db="EMBL/GenBank/DDBJ databases">
        <authorList>
            <person name="Pajon A."/>
        </authorList>
    </citation>
    <scope>NUCLEOTIDE SEQUENCE [LARGE SCALE GENOMIC DNA]</scope>
    <source>
        <strain evidence="2 3">SGP1</strain>
    </source>
</reference>
<evidence type="ECO:0008006" key="4">
    <source>
        <dbReference type="Google" id="ProtNLM"/>
    </source>
</evidence>
<gene>
    <name evidence="2" type="ORF">SY1_14880</name>
</gene>
<dbReference type="AlphaFoldDB" id="A0AB94IXL7"/>
<name>A0AB94IXL7_9BACT</name>
<accession>A0AB94IXL7</accession>
<protein>
    <recommendedName>
        <fullName evidence="4">Type II secretion system protein</fullName>
    </recommendedName>
</protein>
<dbReference type="EMBL" id="FP929056">
    <property type="protein sequence ID" value="CBL28516.1"/>
    <property type="molecule type" value="Genomic_DNA"/>
</dbReference>
<keyword evidence="3" id="KW-1185">Reference proteome</keyword>
<dbReference type="KEGG" id="sbr:SY1_14880"/>
<reference evidence="3" key="1">
    <citation type="submission" date="2010-03" db="EMBL/GenBank/DDBJ databases">
        <title>The genome sequence of Synergistetes sp. SGP1.</title>
        <authorList>
            <consortium name="metaHIT consortium -- http://www.metahit.eu/"/>
            <person name="Pajon A."/>
            <person name="Turner K."/>
            <person name="Parkhill J."/>
            <person name="Wade W."/>
            <person name="Vartoukian S."/>
        </authorList>
    </citation>
    <scope>NUCLEOTIDE SEQUENCE [LARGE SCALE GENOMIC DNA]</scope>
    <source>
        <strain evidence="3">SGP1</strain>
    </source>
</reference>
<keyword evidence="1" id="KW-1133">Transmembrane helix</keyword>
<keyword evidence="1" id="KW-0472">Membrane</keyword>
<organism evidence="2 3">
    <name type="scientific">Fretibacterium fastidiosum</name>
    <dbReference type="NCBI Taxonomy" id="651822"/>
    <lineage>
        <taxon>Bacteria</taxon>
        <taxon>Thermotogati</taxon>
        <taxon>Synergistota</taxon>
        <taxon>Synergistia</taxon>
        <taxon>Synergistales</taxon>
        <taxon>Aminobacteriaceae</taxon>
        <taxon>Fretibacterium</taxon>
    </lineage>
</organism>
<feature type="transmembrane region" description="Helical" evidence="1">
    <location>
        <begin position="21"/>
        <end position="44"/>
    </location>
</feature>
<sequence>MREDRMRRKVLSISAGGLRRRGAFALGEALILIIVVLIVFGGIFGSMAMTMRMRAFTQVDLDARLVAQSWFEAMGTTDKSMLKSSSTMFFDAVADRLGWVHEESAYRWGGMIVTPSMTPAVGGSYPIKLDVARSDGGKLTFAGFVSAYEERSAGR</sequence>
<evidence type="ECO:0000313" key="2">
    <source>
        <dbReference type="EMBL" id="CBL28516.1"/>
    </source>
</evidence>
<dbReference type="Proteomes" id="UP000008957">
    <property type="component" value="Chromosome"/>
</dbReference>
<evidence type="ECO:0000313" key="3">
    <source>
        <dbReference type="Proteomes" id="UP000008957"/>
    </source>
</evidence>